<dbReference type="AlphaFoldDB" id="A0AA96WJM3"/>
<dbReference type="SUPFAM" id="SSF160246">
    <property type="entry name" value="EspE N-terminal domain-like"/>
    <property type="match status" value="1"/>
</dbReference>
<proteinExistence type="predicted"/>
<name>A0AA96WJM3_9CYAN</name>
<gene>
    <name evidence="1" type="ORF">HJG54_01505</name>
</gene>
<dbReference type="EMBL" id="CP053586">
    <property type="protein sequence ID" value="WNZ26374.1"/>
    <property type="molecule type" value="Genomic_DNA"/>
</dbReference>
<sequence>MAKLGWILIRHRWISAAQLHTTLTQQPSSSKKLGELLLEKSLISENQLNQALQEQYWRRNGYWVIG</sequence>
<protein>
    <submittedName>
        <fullName evidence="1">Uncharacterized protein</fullName>
    </submittedName>
</protein>
<dbReference type="InterPro" id="IPR037257">
    <property type="entry name" value="T2SS_E_N_sf"/>
</dbReference>
<organism evidence="1">
    <name type="scientific">Leptolyngbya sp. NK1-12</name>
    <dbReference type="NCBI Taxonomy" id="2547451"/>
    <lineage>
        <taxon>Bacteria</taxon>
        <taxon>Bacillati</taxon>
        <taxon>Cyanobacteriota</taxon>
        <taxon>Cyanophyceae</taxon>
        <taxon>Leptolyngbyales</taxon>
        <taxon>Leptolyngbyaceae</taxon>
        <taxon>Leptolyngbya group</taxon>
        <taxon>Leptolyngbya</taxon>
    </lineage>
</organism>
<accession>A0AA96WJM3</accession>
<reference evidence="1" key="1">
    <citation type="submission" date="2020-05" db="EMBL/GenBank/DDBJ databases">
        <authorList>
            <person name="Zhu T."/>
            <person name="Keshari N."/>
            <person name="Lu X."/>
        </authorList>
    </citation>
    <scope>NUCLEOTIDE SEQUENCE</scope>
    <source>
        <strain evidence="1">NK1-12</strain>
    </source>
</reference>
<evidence type="ECO:0000313" key="1">
    <source>
        <dbReference type="EMBL" id="WNZ26374.1"/>
    </source>
</evidence>